<protein>
    <submittedName>
        <fullName evidence="2">Uncharacterized protein</fullName>
    </submittedName>
</protein>
<organism evidence="2 3">
    <name type="scientific">Haloarcula limicola</name>
    <dbReference type="NCBI Taxonomy" id="1429915"/>
    <lineage>
        <taxon>Archaea</taxon>
        <taxon>Methanobacteriati</taxon>
        <taxon>Methanobacteriota</taxon>
        <taxon>Stenosarchaea group</taxon>
        <taxon>Halobacteria</taxon>
        <taxon>Halobacteriales</taxon>
        <taxon>Haloarculaceae</taxon>
        <taxon>Haloarcula</taxon>
    </lineage>
</organism>
<feature type="region of interest" description="Disordered" evidence="1">
    <location>
        <begin position="1"/>
        <end position="62"/>
    </location>
</feature>
<evidence type="ECO:0000256" key="1">
    <source>
        <dbReference type="SAM" id="MobiDB-lite"/>
    </source>
</evidence>
<reference evidence="2 3" key="1">
    <citation type="submission" date="2021-06" db="EMBL/GenBank/DDBJ databases">
        <title>New haloarchaea isolates fom saline soil.</title>
        <authorList>
            <person name="Duran-Viseras A."/>
            <person name="Sanchez-Porro C.S."/>
            <person name="Ventosa A."/>
        </authorList>
    </citation>
    <scope>NUCLEOTIDE SEQUENCE [LARGE SCALE GENOMIC DNA]</scope>
    <source>
        <strain evidence="2 3">JCM 183640</strain>
    </source>
</reference>
<name>A0A8J7Y3J0_9EURY</name>
<feature type="compositionally biased region" description="Acidic residues" evidence="1">
    <location>
        <begin position="52"/>
        <end position="62"/>
    </location>
</feature>
<accession>A0A8J7Y3J0</accession>
<feature type="compositionally biased region" description="Basic and acidic residues" evidence="1">
    <location>
        <begin position="10"/>
        <end position="28"/>
    </location>
</feature>
<dbReference type="Proteomes" id="UP000766550">
    <property type="component" value="Unassembled WGS sequence"/>
</dbReference>
<comment type="caution">
    <text evidence="2">The sequence shown here is derived from an EMBL/GenBank/DDBJ whole genome shotgun (WGS) entry which is preliminary data.</text>
</comment>
<dbReference type="RefSeq" id="WP_162317156.1">
    <property type="nucleotide sequence ID" value="NZ_JAHQXF010000001.1"/>
</dbReference>
<dbReference type="EMBL" id="JAHQXF010000001">
    <property type="protein sequence ID" value="MBV0924075.1"/>
    <property type="molecule type" value="Genomic_DNA"/>
</dbReference>
<evidence type="ECO:0000313" key="2">
    <source>
        <dbReference type="EMBL" id="MBV0924075.1"/>
    </source>
</evidence>
<evidence type="ECO:0000313" key="3">
    <source>
        <dbReference type="Proteomes" id="UP000766550"/>
    </source>
</evidence>
<gene>
    <name evidence="2" type="ORF">KTS45_07640</name>
</gene>
<proteinExistence type="predicted"/>
<dbReference type="AlphaFoldDB" id="A0A8J7Y3J0"/>
<keyword evidence="3" id="KW-1185">Reference proteome</keyword>
<sequence>MCHHRGYTPEWRRERTETTADERAARADADDELPSFLNEEAPADAEVLTDGGEGDDGDGRDD</sequence>